<evidence type="ECO:0000256" key="7">
    <source>
        <dbReference type="SAM" id="Coils"/>
    </source>
</evidence>
<evidence type="ECO:0000256" key="8">
    <source>
        <dbReference type="SAM" id="MobiDB-lite"/>
    </source>
</evidence>
<keyword evidence="7" id="KW-0175">Coiled coil</keyword>
<dbReference type="InterPro" id="IPR036890">
    <property type="entry name" value="HATPase_C_sf"/>
</dbReference>
<organism evidence="10">
    <name type="scientific">hydrothermal vent metagenome</name>
    <dbReference type="NCBI Taxonomy" id="652676"/>
    <lineage>
        <taxon>unclassified sequences</taxon>
        <taxon>metagenomes</taxon>
        <taxon>ecological metagenomes</taxon>
    </lineage>
</organism>
<feature type="coiled-coil region" evidence="7">
    <location>
        <begin position="438"/>
        <end position="494"/>
    </location>
</feature>
<dbReference type="InterPro" id="IPR005467">
    <property type="entry name" value="His_kinase_dom"/>
</dbReference>
<protein>
    <recommendedName>
        <fullName evidence="9">Histidine kinase domain-containing protein</fullName>
    </recommendedName>
</protein>
<dbReference type="EMBL" id="UOEU01000590">
    <property type="protein sequence ID" value="VAW35538.1"/>
    <property type="molecule type" value="Genomic_DNA"/>
</dbReference>
<dbReference type="InterPro" id="IPR003594">
    <property type="entry name" value="HATPase_dom"/>
</dbReference>
<dbReference type="GO" id="GO:0005524">
    <property type="term" value="F:ATP binding"/>
    <property type="evidence" value="ECO:0007669"/>
    <property type="project" value="UniProtKB-KW"/>
</dbReference>
<dbReference type="PANTHER" id="PTHR43065:SF10">
    <property type="entry name" value="PEROXIDE STRESS-ACTIVATED HISTIDINE KINASE MAK3"/>
    <property type="match status" value="1"/>
</dbReference>
<dbReference type="GO" id="GO:0000160">
    <property type="term" value="P:phosphorelay signal transduction system"/>
    <property type="evidence" value="ECO:0007669"/>
    <property type="project" value="UniProtKB-KW"/>
</dbReference>
<dbReference type="InterPro" id="IPR004358">
    <property type="entry name" value="Sig_transdc_His_kin-like_C"/>
</dbReference>
<dbReference type="PANTHER" id="PTHR43065">
    <property type="entry name" value="SENSOR HISTIDINE KINASE"/>
    <property type="match status" value="1"/>
</dbReference>
<dbReference type="PROSITE" id="PS50109">
    <property type="entry name" value="HIS_KIN"/>
    <property type="match status" value="1"/>
</dbReference>
<evidence type="ECO:0000256" key="1">
    <source>
        <dbReference type="ARBA" id="ARBA00022553"/>
    </source>
</evidence>
<feature type="domain" description="Histidine kinase" evidence="9">
    <location>
        <begin position="510"/>
        <end position="736"/>
    </location>
</feature>
<evidence type="ECO:0000256" key="4">
    <source>
        <dbReference type="ARBA" id="ARBA00022777"/>
    </source>
</evidence>
<dbReference type="SMART" id="SM00387">
    <property type="entry name" value="HATPase_c"/>
    <property type="match status" value="1"/>
</dbReference>
<keyword evidence="6" id="KW-0902">Two-component regulatory system</keyword>
<dbReference type="Pfam" id="PF02518">
    <property type="entry name" value="HATPase_c"/>
    <property type="match status" value="1"/>
</dbReference>
<proteinExistence type="predicted"/>
<sequence>MPKKFTVDARTILHLGRDSIKDHTTALLELVKNSYDADATCIEVDIMCQIEQPRIRIGDNGCGMAENDITNHWLRIGYSEKRQNKVSKRGRRKTGEKGIGRISADRLGSLLALHTQTEQDGIIGLSINWDDFESNQNLSDIPIAEISEPELTIPQCLKPDKEGQPITGTELIITKLRQEWTQGDIENLYKELSMLVSPFTETDDFDIKLQTDVAEGYEESVQSKLYDNYEIRLDIHYDGESEEISYTLTERDLKESGQKQILERSIIRKQLFTEPIKDVEIGLGDIRIVLMYYPRVTRILEGSGFTLSDLRSFLNNNAGVKIYRDNIRVKPYGNLDAPEGDWLRLGEKVARDPAGVGRKSFLIRPTQLVGAVFIGRDSNPYLVDSASREGLVNNPEFSALQEFMLGCVRVLSSRVHEKSNEAKESDTQRIQRSPSEEVKQLQRELSSLRRELRSIKSFILPEADDHVENTFAQIDIVDEKIGDAQESLKDLESQVQVYRGLATIGISATVFGHEIQTAIDSLIGSLSNANGFLNTNPPQPAKAIEYIQKSKEHARRVKTWGNFALDRVRRDKRRRTKIDVDHLVANIVRDLEPTMNAVNINITTNLEPIRGRMFAMDIEALLINLLTNAYTACKQQSKKRTIHVELQRQNEQGKKGIVLIVADSGPGIADQFQSEIWKPLWSNKTSKRRKKRKQVGTGLGLTIVQSIVNDLNGSRMQDSDPNLGGARFTIWLPIRKN</sequence>
<feature type="region of interest" description="Disordered" evidence="8">
    <location>
        <begin position="417"/>
        <end position="437"/>
    </location>
</feature>
<evidence type="ECO:0000256" key="2">
    <source>
        <dbReference type="ARBA" id="ARBA00022679"/>
    </source>
</evidence>
<dbReference type="PRINTS" id="PR00344">
    <property type="entry name" value="BCTRLSENSOR"/>
</dbReference>
<reference evidence="10" key="1">
    <citation type="submission" date="2018-06" db="EMBL/GenBank/DDBJ databases">
        <authorList>
            <person name="Zhirakovskaya E."/>
        </authorList>
    </citation>
    <scope>NUCLEOTIDE SEQUENCE</scope>
</reference>
<keyword evidence="1" id="KW-0597">Phosphoprotein</keyword>
<keyword evidence="4" id="KW-0418">Kinase</keyword>
<keyword evidence="2" id="KW-0808">Transferase</keyword>
<gene>
    <name evidence="10" type="ORF">MNBD_CHLOROFLEXI01-3444</name>
</gene>
<evidence type="ECO:0000256" key="6">
    <source>
        <dbReference type="ARBA" id="ARBA00023012"/>
    </source>
</evidence>
<name>A0A3B0UWR2_9ZZZZ</name>
<dbReference type="GO" id="GO:0016301">
    <property type="term" value="F:kinase activity"/>
    <property type="evidence" value="ECO:0007669"/>
    <property type="project" value="UniProtKB-KW"/>
</dbReference>
<dbReference type="AlphaFoldDB" id="A0A3B0UWR2"/>
<evidence type="ECO:0000259" key="9">
    <source>
        <dbReference type="PROSITE" id="PS50109"/>
    </source>
</evidence>
<keyword evidence="3" id="KW-0547">Nucleotide-binding</keyword>
<accession>A0A3B0UWR2</accession>
<dbReference type="Gene3D" id="3.30.565.10">
    <property type="entry name" value="Histidine kinase-like ATPase, C-terminal domain"/>
    <property type="match status" value="2"/>
</dbReference>
<evidence type="ECO:0000256" key="3">
    <source>
        <dbReference type="ARBA" id="ARBA00022741"/>
    </source>
</evidence>
<evidence type="ECO:0000313" key="10">
    <source>
        <dbReference type="EMBL" id="VAW35538.1"/>
    </source>
</evidence>
<evidence type="ECO:0000256" key="5">
    <source>
        <dbReference type="ARBA" id="ARBA00022840"/>
    </source>
</evidence>
<dbReference type="Pfam" id="PF13589">
    <property type="entry name" value="HATPase_c_3"/>
    <property type="match status" value="1"/>
</dbReference>
<keyword evidence="5" id="KW-0067">ATP-binding</keyword>
<dbReference type="SUPFAM" id="SSF55874">
    <property type="entry name" value="ATPase domain of HSP90 chaperone/DNA topoisomerase II/histidine kinase"/>
    <property type="match status" value="2"/>
</dbReference>